<feature type="binding site" evidence="6">
    <location>
        <begin position="138"/>
        <end position="141"/>
    </location>
    <ligand>
        <name>FMN</name>
        <dbReference type="ChEBI" id="CHEBI:58210"/>
    </ligand>
</feature>
<dbReference type="InterPro" id="IPR029039">
    <property type="entry name" value="Flavoprotein-like_sf"/>
</dbReference>
<dbReference type="InterPro" id="IPR023048">
    <property type="entry name" value="NADH:quinone_OxRdtase_FMN_depd"/>
</dbReference>
<comment type="similarity">
    <text evidence="6">Belongs to the azoreductase type 1 family.</text>
</comment>
<dbReference type="RefSeq" id="WP_059247727.1">
    <property type="nucleotide sequence ID" value="NZ_BAAAOQ010000005.1"/>
</dbReference>
<comment type="function">
    <text evidence="6">Quinone reductase that provides resistance to thiol-specific stress caused by electrophilic quinones.</text>
</comment>
<evidence type="ECO:0000259" key="7">
    <source>
        <dbReference type="Pfam" id="PF02525"/>
    </source>
</evidence>
<evidence type="ECO:0000256" key="3">
    <source>
        <dbReference type="ARBA" id="ARBA00023002"/>
    </source>
</evidence>
<evidence type="ECO:0000256" key="5">
    <source>
        <dbReference type="ARBA" id="ARBA00048542"/>
    </source>
</evidence>
<dbReference type="EMBL" id="BAAAOQ010000005">
    <property type="protein sequence ID" value="GAA2194117.1"/>
    <property type="molecule type" value="Genomic_DNA"/>
</dbReference>
<comment type="subunit">
    <text evidence="6">Homodimer.</text>
</comment>
<comment type="caution">
    <text evidence="6">Lacks conserved residue(s) required for the propagation of feature annotation.</text>
</comment>
<comment type="catalytic activity">
    <reaction evidence="6">
        <text>2 a quinone + NADH + H(+) = 2 a 1,4-benzosemiquinone + NAD(+)</text>
        <dbReference type="Rhea" id="RHEA:65952"/>
        <dbReference type="ChEBI" id="CHEBI:15378"/>
        <dbReference type="ChEBI" id="CHEBI:57540"/>
        <dbReference type="ChEBI" id="CHEBI:57945"/>
        <dbReference type="ChEBI" id="CHEBI:132124"/>
        <dbReference type="ChEBI" id="CHEBI:134225"/>
    </reaction>
</comment>
<dbReference type="EC" id="1.7.1.17" evidence="6"/>
<name>A0ABP5N9Y5_9ACTN</name>
<comment type="catalytic activity">
    <reaction evidence="5">
        <text>N,N-dimethyl-1,4-phenylenediamine + anthranilate + 2 NAD(+) = 2-(4-dimethylaminophenyl)diazenylbenzoate + 2 NADH + 2 H(+)</text>
        <dbReference type="Rhea" id="RHEA:55872"/>
        <dbReference type="ChEBI" id="CHEBI:15378"/>
        <dbReference type="ChEBI" id="CHEBI:15783"/>
        <dbReference type="ChEBI" id="CHEBI:16567"/>
        <dbReference type="ChEBI" id="CHEBI:57540"/>
        <dbReference type="ChEBI" id="CHEBI:57945"/>
        <dbReference type="ChEBI" id="CHEBI:71579"/>
        <dbReference type="EC" id="1.7.1.17"/>
    </reaction>
    <physiologicalReaction direction="right-to-left" evidence="5">
        <dbReference type="Rhea" id="RHEA:55874"/>
    </physiologicalReaction>
</comment>
<evidence type="ECO:0000256" key="1">
    <source>
        <dbReference type="ARBA" id="ARBA00022630"/>
    </source>
</evidence>
<dbReference type="Proteomes" id="UP001501391">
    <property type="component" value="Unassembled WGS sequence"/>
</dbReference>
<dbReference type="Pfam" id="PF02525">
    <property type="entry name" value="Flavodoxin_2"/>
    <property type="match status" value="1"/>
</dbReference>
<sequence>MPHLLHIDSSAMSHGSVSRELAKTFRQVWEKENPDGVVTYRDLGADPVPPLTEAGVTAGFTPPAAHDERQRAAMRLRDELAEELLAADTLLVSTPMYNWSIPSTLKAWLDQVLVNDRTITFDGTPGPLAGRPATVVASYGGGYTPGAPMEKANHCGPYLETVFGTGLGLRVEVIAAQLSLAPRVPGMADLVPLAEQSRAMAHQAVEKRAREVSALPVR</sequence>
<evidence type="ECO:0000313" key="9">
    <source>
        <dbReference type="Proteomes" id="UP001501391"/>
    </source>
</evidence>
<keyword evidence="9" id="KW-1185">Reference proteome</keyword>
<feature type="binding site" evidence="6">
    <location>
        <begin position="16"/>
        <end position="18"/>
    </location>
    <ligand>
        <name>FMN</name>
        <dbReference type="ChEBI" id="CHEBI:58210"/>
    </ligand>
</feature>
<reference evidence="9" key="1">
    <citation type="journal article" date="2019" name="Int. J. Syst. Evol. Microbiol.">
        <title>The Global Catalogue of Microorganisms (GCM) 10K type strain sequencing project: providing services to taxonomists for standard genome sequencing and annotation.</title>
        <authorList>
            <consortium name="The Broad Institute Genomics Platform"/>
            <consortium name="The Broad Institute Genome Sequencing Center for Infectious Disease"/>
            <person name="Wu L."/>
            <person name="Ma J."/>
        </authorList>
    </citation>
    <scope>NUCLEOTIDE SEQUENCE [LARGE SCALE GENOMIC DNA]</scope>
    <source>
        <strain evidence="9">JCM 14924</strain>
    </source>
</reference>
<dbReference type="HAMAP" id="MF_01216">
    <property type="entry name" value="Azoreductase_type1"/>
    <property type="match status" value="1"/>
</dbReference>
<protein>
    <recommendedName>
        <fullName evidence="6">FMN dependent NADH:quinone oxidoreductase</fullName>
        <ecNumber evidence="6">1.6.5.-</ecNumber>
    </recommendedName>
    <alternativeName>
        <fullName evidence="6">Azo-dye reductase</fullName>
    </alternativeName>
    <alternativeName>
        <fullName evidence="6">FMN-dependent NADH-azo compound oxidoreductase</fullName>
    </alternativeName>
    <alternativeName>
        <fullName evidence="6">FMN-dependent NADH-azoreductase</fullName>
        <ecNumber evidence="6">1.7.1.17</ecNumber>
    </alternativeName>
</protein>
<dbReference type="InterPro" id="IPR050104">
    <property type="entry name" value="FMN-dep_NADH:Q_OxRdtase_AzoR1"/>
</dbReference>
<proteinExistence type="inferred from homology"/>
<evidence type="ECO:0000313" key="8">
    <source>
        <dbReference type="EMBL" id="GAA2194117.1"/>
    </source>
</evidence>
<evidence type="ECO:0000256" key="4">
    <source>
        <dbReference type="ARBA" id="ARBA00023027"/>
    </source>
</evidence>
<comment type="function">
    <text evidence="6">Also exhibits azoreductase activity. Catalyzes the reductive cleavage of the azo bond in aromatic azo compounds to the corresponding amines.</text>
</comment>
<feature type="binding site" evidence="6">
    <location>
        <position position="10"/>
    </location>
    <ligand>
        <name>FMN</name>
        <dbReference type="ChEBI" id="CHEBI:58210"/>
    </ligand>
</feature>
<evidence type="ECO:0000256" key="6">
    <source>
        <dbReference type="HAMAP-Rule" id="MF_01216"/>
    </source>
</evidence>
<dbReference type="InterPro" id="IPR003680">
    <property type="entry name" value="Flavodoxin_fold"/>
</dbReference>
<dbReference type="SUPFAM" id="SSF52218">
    <property type="entry name" value="Flavoproteins"/>
    <property type="match status" value="1"/>
</dbReference>
<feature type="domain" description="Flavodoxin-like fold" evidence="7">
    <location>
        <begin position="3"/>
        <end position="164"/>
    </location>
</feature>
<keyword evidence="3 6" id="KW-0560">Oxidoreductase</keyword>
<dbReference type="PANTHER" id="PTHR43741:SF4">
    <property type="entry name" value="FMN-DEPENDENT NADH:QUINONE OXIDOREDUCTASE"/>
    <property type="match status" value="1"/>
</dbReference>
<dbReference type="PANTHER" id="PTHR43741">
    <property type="entry name" value="FMN-DEPENDENT NADH-AZOREDUCTASE 1"/>
    <property type="match status" value="1"/>
</dbReference>
<gene>
    <name evidence="6" type="primary">azoR</name>
    <name evidence="8" type="ORF">GCM10009787_18780</name>
</gene>
<comment type="cofactor">
    <cofactor evidence="6">
        <name>FMN</name>
        <dbReference type="ChEBI" id="CHEBI:58210"/>
    </cofactor>
    <text evidence="6">Binds 1 FMN per subunit.</text>
</comment>
<keyword evidence="1 6" id="KW-0285">Flavoprotein</keyword>
<accession>A0ABP5N9Y5</accession>
<dbReference type="EC" id="1.6.5.-" evidence="6"/>
<organism evidence="8 9">
    <name type="scientific">Streptomyces bangladeshensis</name>
    <dbReference type="NCBI Taxonomy" id="295352"/>
    <lineage>
        <taxon>Bacteria</taxon>
        <taxon>Bacillati</taxon>
        <taxon>Actinomycetota</taxon>
        <taxon>Actinomycetes</taxon>
        <taxon>Kitasatosporales</taxon>
        <taxon>Streptomycetaceae</taxon>
        <taxon>Streptomyces</taxon>
    </lineage>
</organism>
<comment type="caution">
    <text evidence="8">The sequence shown here is derived from an EMBL/GenBank/DDBJ whole genome shotgun (WGS) entry which is preliminary data.</text>
</comment>
<keyword evidence="4 6" id="KW-0520">NAD</keyword>
<keyword evidence="2 6" id="KW-0288">FMN</keyword>
<evidence type="ECO:0000256" key="2">
    <source>
        <dbReference type="ARBA" id="ARBA00022643"/>
    </source>
</evidence>
<dbReference type="Gene3D" id="3.40.50.360">
    <property type="match status" value="1"/>
</dbReference>